<feature type="transmembrane region" description="Helical" evidence="1">
    <location>
        <begin position="16"/>
        <end position="35"/>
    </location>
</feature>
<sequence>MSYSRRYAKKQQQGSALIVAIFVIVVMAAMAAAMLRVAGSSQDITTREVLSTRAWFTAHSANEVMMSQLFPLAGTPSDPAVEICNRHHPDTGTAYSFAPAGVTGCRATTTCQSSNAGSVNTYLLVSTASCGGSPHAVTRIQELWAKDLDHE</sequence>
<dbReference type="STRING" id="265726.KY46_10610"/>
<keyword evidence="3" id="KW-1185">Reference proteome</keyword>
<keyword evidence="1" id="KW-0812">Transmembrane</keyword>
<gene>
    <name evidence="2" type="ORF">KY46_10610</name>
</gene>
<evidence type="ECO:0000313" key="2">
    <source>
        <dbReference type="EMBL" id="KKC99967.1"/>
    </source>
</evidence>
<organism evidence="2 3">
    <name type="scientific">Photobacterium halotolerans</name>
    <dbReference type="NCBI Taxonomy" id="265726"/>
    <lineage>
        <taxon>Bacteria</taxon>
        <taxon>Pseudomonadati</taxon>
        <taxon>Pseudomonadota</taxon>
        <taxon>Gammaproteobacteria</taxon>
        <taxon>Vibrionales</taxon>
        <taxon>Vibrionaceae</taxon>
        <taxon>Photobacterium</taxon>
    </lineage>
</organism>
<proteinExistence type="predicted"/>
<evidence type="ECO:0008006" key="4">
    <source>
        <dbReference type="Google" id="ProtNLM"/>
    </source>
</evidence>
<dbReference type="OrthoDB" id="6401889at2"/>
<evidence type="ECO:0000256" key="1">
    <source>
        <dbReference type="SAM" id="Phobius"/>
    </source>
</evidence>
<dbReference type="RefSeq" id="WP_046220610.1">
    <property type="nucleotide sequence ID" value="NZ_JWYV01000007.1"/>
</dbReference>
<reference evidence="2 3" key="1">
    <citation type="submission" date="2014-12" db="EMBL/GenBank/DDBJ databases">
        <title>Mercury Reductase activity and rhizosphere competence traits in the genome of root associated Photobacterium halotolerans MELD1.</title>
        <authorList>
            <person name="Mathew D.C."/>
            <person name="Huang C.-C."/>
        </authorList>
    </citation>
    <scope>NUCLEOTIDE SEQUENCE [LARGE SCALE GENOMIC DNA]</scope>
    <source>
        <strain evidence="2 3">MELD1</strain>
    </source>
</reference>
<keyword evidence="1" id="KW-0472">Membrane</keyword>
<dbReference type="PATRIC" id="fig|265726.11.peg.4274"/>
<name>A0A0F5VD02_9GAMM</name>
<protein>
    <recommendedName>
        <fullName evidence="4">MSHA biogenesis protein MshP</fullName>
    </recommendedName>
</protein>
<dbReference type="AlphaFoldDB" id="A0A0F5VD02"/>
<comment type="caution">
    <text evidence="2">The sequence shown here is derived from an EMBL/GenBank/DDBJ whole genome shotgun (WGS) entry which is preliminary data.</text>
</comment>
<dbReference type="EMBL" id="JWYV01000007">
    <property type="protein sequence ID" value="KKC99967.1"/>
    <property type="molecule type" value="Genomic_DNA"/>
</dbReference>
<dbReference type="Proteomes" id="UP000033633">
    <property type="component" value="Unassembled WGS sequence"/>
</dbReference>
<accession>A0A0F5VD02</accession>
<evidence type="ECO:0000313" key="3">
    <source>
        <dbReference type="Proteomes" id="UP000033633"/>
    </source>
</evidence>
<keyword evidence="1" id="KW-1133">Transmembrane helix</keyword>